<reference evidence="1 2" key="1">
    <citation type="submission" date="2016-10" db="EMBL/GenBank/DDBJ databases">
        <authorList>
            <person name="de Groot N.N."/>
        </authorList>
    </citation>
    <scope>NUCLEOTIDE SEQUENCE [LARGE SCALE GENOMIC DNA]</scope>
    <source>
        <strain evidence="1 2">CPCC 100156</strain>
    </source>
</reference>
<gene>
    <name evidence="1" type="ORF">SAMN04487779_101067</name>
</gene>
<sequence>MQAERQKRFHGYVKVEVQGRSPRRWIWAIYRTDSETLVLRSDASFSYAEDAWKDGQGALGRLEAGEELVSGTMRLAA</sequence>
<dbReference type="EMBL" id="FMZX01000010">
    <property type="protein sequence ID" value="SDD60767.1"/>
    <property type="molecule type" value="Genomic_DNA"/>
</dbReference>
<keyword evidence="2" id="KW-1185">Reference proteome</keyword>
<dbReference type="RefSeq" id="WP_090561207.1">
    <property type="nucleotide sequence ID" value="NZ_FMXZ01000002.1"/>
</dbReference>
<proteinExistence type="predicted"/>
<name>A0A1G6W6D9_9PROT</name>
<accession>A0A1G6W6D9</accession>
<evidence type="ECO:0008006" key="3">
    <source>
        <dbReference type="Google" id="ProtNLM"/>
    </source>
</evidence>
<evidence type="ECO:0000313" key="2">
    <source>
        <dbReference type="Proteomes" id="UP000198925"/>
    </source>
</evidence>
<dbReference type="OrthoDB" id="7275963at2"/>
<dbReference type="Proteomes" id="UP000198925">
    <property type="component" value="Unassembled WGS sequence"/>
</dbReference>
<dbReference type="AlphaFoldDB" id="A0A1G6W6D9"/>
<protein>
    <recommendedName>
        <fullName evidence="3">DUF1508 domain-containing protein</fullName>
    </recommendedName>
</protein>
<organism evidence="1 2">
    <name type="scientific">Belnapia rosea</name>
    <dbReference type="NCBI Taxonomy" id="938405"/>
    <lineage>
        <taxon>Bacteria</taxon>
        <taxon>Pseudomonadati</taxon>
        <taxon>Pseudomonadota</taxon>
        <taxon>Alphaproteobacteria</taxon>
        <taxon>Acetobacterales</taxon>
        <taxon>Roseomonadaceae</taxon>
        <taxon>Belnapia</taxon>
    </lineage>
</organism>
<evidence type="ECO:0000313" key="1">
    <source>
        <dbReference type="EMBL" id="SDD60767.1"/>
    </source>
</evidence>